<feature type="repeat" description="PPR" evidence="2">
    <location>
        <begin position="115"/>
        <end position="149"/>
    </location>
</feature>
<dbReference type="Proteomes" id="UP000007264">
    <property type="component" value="Unassembled WGS sequence"/>
</dbReference>
<dbReference type="PANTHER" id="PTHR47935">
    <property type="entry name" value="PENTATRICOPEPTIDE REPEAT-CONTAINING PROTEIN MRL1, CHLOROPLASTIC"/>
    <property type="match status" value="1"/>
</dbReference>
<evidence type="ECO:0000256" key="2">
    <source>
        <dbReference type="PROSITE-ProRule" id="PRU00708"/>
    </source>
</evidence>
<protein>
    <recommendedName>
        <fullName evidence="4">PROP1-like PPR domain-containing protein</fullName>
    </recommendedName>
</protein>
<dbReference type="KEGG" id="csl:COCSUDRAFT_40616"/>
<accession>I0Z3X1</accession>
<dbReference type="PROSITE" id="PS51375">
    <property type="entry name" value="PPR"/>
    <property type="match status" value="5"/>
</dbReference>
<feature type="repeat" description="PPR" evidence="2">
    <location>
        <begin position="150"/>
        <end position="184"/>
    </location>
</feature>
<dbReference type="InterPro" id="IPR053303">
    <property type="entry name" value="Chloroplast_PPR"/>
</dbReference>
<dbReference type="InterPro" id="IPR011990">
    <property type="entry name" value="TPR-like_helical_dom_sf"/>
</dbReference>
<feature type="repeat" description="PPR" evidence="2">
    <location>
        <begin position="363"/>
        <end position="397"/>
    </location>
</feature>
<feature type="repeat" description="PPR" evidence="2">
    <location>
        <begin position="328"/>
        <end position="362"/>
    </location>
</feature>
<evidence type="ECO:0000259" key="4">
    <source>
        <dbReference type="Pfam" id="PF17177"/>
    </source>
</evidence>
<feature type="domain" description="PROP1-like PPR" evidence="4">
    <location>
        <begin position="113"/>
        <end position="198"/>
    </location>
</feature>
<feature type="repeat" description="PPR" evidence="2">
    <location>
        <begin position="256"/>
        <end position="290"/>
    </location>
</feature>
<feature type="compositionally biased region" description="Basic and acidic residues" evidence="3">
    <location>
        <begin position="728"/>
        <end position="747"/>
    </location>
</feature>
<proteinExistence type="predicted"/>
<dbReference type="InterPro" id="IPR002885">
    <property type="entry name" value="PPR_rpt"/>
</dbReference>
<feature type="compositionally biased region" description="Basic and acidic residues" evidence="3">
    <location>
        <begin position="1"/>
        <end position="12"/>
    </location>
</feature>
<keyword evidence="6" id="KW-1185">Reference proteome</keyword>
<organism evidence="5 6">
    <name type="scientific">Coccomyxa subellipsoidea (strain C-169)</name>
    <name type="common">Green microalga</name>
    <dbReference type="NCBI Taxonomy" id="574566"/>
    <lineage>
        <taxon>Eukaryota</taxon>
        <taxon>Viridiplantae</taxon>
        <taxon>Chlorophyta</taxon>
        <taxon>core chlorophytes</taxon>
        <taxon>Trebouxiophyceae</taxon>
        <taxon>Trebouxiophyceae incertae sedis</taxon>
        <taxon>Coccomyxaceae</taxon>
        <taxon>Coccomyxa</taxon>
        <taxon>Coccomyxa subellipsoidea</taxon>
    </lineage>
</organism>
<dbReference type="InterPro" id="IPR033443">
    <property type="entry name" value="PROP1-like_PPR_dom"/>
</dbReference>
<feature type="compositionally biased region" description="Polar residues" evidence="3">
    <location>
        <begin position="842"/>
        <end position="852"/>
    </location>
</feature>
<dbReference type="PANTHER" id="PTHR47935:SF1">
    <property type="entry name" value="PENTATRICOPEPTIDE REPEAT-CONTAINING PROTEIN MRL1, CHLOROPLASTIC"/>
    <property type="match status" value="1"/>
</dbReference>
<dbReference type="NCBIfam" id="TIGR00756">
    <property type="entry name" value="PPR"/>
    <property type="match status" value="1"/>
</dbReference>
<gene>
    <name evidence="5" type="ORF">COCSUDRAFT_40616</name>
</gene>
<feature type="domain" description="PROP1-like PPR" evidence="4">
    <location>
        <begin position="259"/>
        <end position="391"/>
    </location>
</feature>
<keyword evidence="1" id="KW-0677">Repeat</keyword>
<dbReference type="Gene3D" id="1.25.40.10">
    <property type="entry name" value="Tetratricopeptide repeat domain"/>
    <property type="match status" value="3"/>
</dbReference>
<evidence type="ECO:0000256" key="3">
    <source>
        <dbReference type="SAM" id="MobiDB-lite"/>
    </source>
</evidence>
<dbReference type="OrthoDB" id="185373at2759"/>
<comment type="caution">
    <text evidence="5">The sequence shown here is derived from an EMBL/GenBank/DDBJ whole genome shotgun (WGS) entry which is preliminary data.</text>
</comment>
<dbReference type="eggNOG" id="KOG4197">
    <property type="taxonomic scope" value="Eukaryota"/>
</dbReference>
<dbReference type="AlphaFoldDB" id="I0Z3X1"/>
<reference evidence="5 6" key="1">
    <citation type="journal article" date="2012" name="Genome Biol.">
        <title>The genome of the polar eukaryotic microalga coccomyxa subellipsoidea reveals traits of cold adaptation.</title>
        <authorList>
            <person name="Blanc G."/>
            <person name="Agarkova I."/>
            <person name="Grimwood J."/>
            <person name="Kuo A."/>
            <person name="Brueggeman A."/>
            <person name="Dunigan D."/>
            <person name="Gurnon J."/>
            <person name="Ladunga I."/>
            <person name="Lindquist E."/>
            <person name="Lucas S."/>
            <person name="Pangilinan J."/>
            <person name="Proschold T."/>
            <person name="Salamov A."/>
            <person name="Schmutz J."/>
            <person name="Weeks D."/>
            <person name="Yamada T."/>
            <person name="Claverie J.M."/>
            <person name="Grigoriev I."/>
            <person name="Van Etten J."/>
            <person name="Lomsadze A."/>
            <person name="Borodovsky M."/>
        </authorList>
    </citation>
    <scope>NUCLEOTIDE SEQUENCE [LARGE SCALE GENOMIC DNA]</scope>
    <source>
        <strain evidence="5 6">C-169</strain>
    </source>
</reference>
<feature type="region of interest" description="Disordered" evidence="3">
    <location>
        <begin position="704"/>
        <end position="749"/>
    </location>
</feature>
<name>I0Z3X1_COCSC</name>
<dbReference type="EMBL" id="AGSI01000004">
    <property type="protein sequence ID" value="EIE25340.1"/>
    <property type="molecule type" value="Genomic_DNA"/>
</dbReference>
<feature type="region of interest" description="Disordered" evidence="3">
    <location>
        <begin position="827"/>
        <end position="852"/>
    </location>
</feature>
<sequence length="852" mass="91823">MHQGSERREWHQLSHGNVESGKGRLSVAEAQEKIADVDAIPVLNLYSDLAHEGRLEAALEIVEAAVRAKRDDILGRVRHNHFLRMAADQACGPNKQQATKLAMRFVQVLPRKFTDARTYNMLVSVCVKAKDLTQALHAADMLKSTGRKLDTILYTNLISVCAAVGNADAAFELYAAMKAEAVKTEAQVYTALISACSREILDTPPANRRVQLVLLERARGVLGEVRANGLRPDAILWNALITAAGRAGQGSGCKADAHTYASLVDACARAGRADLAIRVYHKALRERCDASLLVYASAIAACRTAKPVDLTTAMDIYGDMQRNGVDPDERLYATLMGVAGAAGNLELAFSLQDEMVMDGLRPSKLTQSALIQACIDCGALERARQLYAAMQEQGRAPSLQALNNLINAHGRACRLGDVVSLVQDLAAAGMRPDAFTFAAILNACQRANEAELAFDVYRRAPPLHILNRSCVACLSYGILKQRGHLVDEAVCFILVRLCYNRLRDAWYPGGYPPKKSSVTASRLGRNPAGPALLRALGSVGNEHVGGSVGEAVWAQRAVDVYREALSAGYRPRHHVLERVLACLRQPQAPKGAAPAAFAAPFQAGSYAAAEGHAAEAMLQSNSRNPAKIFDARAVAILEEAISLGALPQFSLANAQPLDLRYVPPCTAEVYVLAIVAAMQRGAEPNKESDLIIMVPSYDPAEIFSPSYGHDEPEPARESASFPSLRSARGKEQRRMAEETGGESEQRALSETGLGVAGMLRRIGLWAVEDAIKGRITVPGKELVRWLRAADRAASSVRNASLSMSALQEQKWIGGSIAKQQKNIRLGLGGSGTRGRPGRFGVTNPQTPNLSQD</sequence>
<dbReference type="RefSeq" id="XP_005649884.1">
    <property type="nucleotide sequence ID" value="XM_005649827.1"/>
</dbReference>
<evidence type="ECO:0000313" key="5">
    <source>
        <dbReference type="EMBL" id="EIE25340.1"/>
    </source>
</evidence>
<evidence type="ECO:0000256" key="1">
    <source>
        <dbReference type="ARBA" id="ARBA00022737"/>
    </source>
</evidence>
<evidence type="ECO:0000313" key="6">
    <source>
        <dbReference type="Proteomes" id="UP000007264"/>
    </source>
</evidence>
<dbReference type="GeneID" id="17043342"/>
<feature type="region of interest" description="Disordered" evidence="3">
    <location>
        <begin position="1"/>
        <end position="24"/>
    </location>
</feature>
<dbReference type="Pfam" id="PF17177">
    <property type="entry name" value="PPR_long"/>
    <property type="match status" value="2"/>
</dbReference>